<dbReference type="PROSITE" id="PS51257">
    <property type="entry name" value="PROKAR_LIPOPROTEIN"/>
    <property type="match status" value="1"/>
</dbReference>
<sequence>MKRLVPLLLAALLASCQRQPESGGGDLTSRVLFTANGSYDAQADQRGKVADQVGVRRVRWDTRPPLPAQAVTVDYDGEQRTRGWQMTLEQPGFSAAELTGASGKQVTTVEGDATLMVSGPLARVLVLSPTPQSLQLLTRGYAVQHRPQLLPAFDTP</sequence>
<reference evidence="1" key="1">
    <citation type="submission" date="2024-03" db="EMBL/GenBank/DDBJ databases">
        <title>Deinococcus weizhi sp. nov., isolated from human skin.</title>
        <authorList>
            <person name="Wei Z."/>
            <person name="Tian F."/>
            <person name="Yang C."/>
            <person name="Xin L.T."/>
            <person name="Wen Z.J."/>
            <person name="Lan K.C."/>
            <person name="Yu L."/>
            <person name="Zhe W."/>
            <person name="Dan F.D."/>
            <person name="Jun W."/>
            <person name="Rui Z."/>
            <person name="Yong X.J."/>
            <person name="Ting Y."/>
            <person name="Wei X."/>
            <person name="Xu Z.G."/>
            <person name="Xin Z."/>
            <person name="Dong F.G."/>
            <person name="Ni X.M."/>
            <person name="Zheng M.G."/>
            <person name="Chun Y."/>
            <person name="Qian W.X."/>
        </authorList>
    </citation>
    <scope>NUCLEOTIDE SEQUENCE</scope>
    <source>
        <strain evidence="1">VB142</strain>
    </source>
</reference>
<dbReference type="RefSeq" id="WP_339097135.1">
    <property type="nucleotide sequence ID" value="NZ_CP149782.1"/>
</dbReference>
<evidence type="ECO:0000313" key="1">
    <source>
        <dbReference type="EMBL" id="WYF45809.1"/>
    </source>
</evidence>
<proteinExistence type="predicted"/>
<organism evidence="1">
    <name type="scientific">Deinococcus sp. VB142</name>
    <dbReference type="NCBI Taxonomy" id="3112952"/>
    <lineage>
        <taxon>Bacteria</taxon>
        <taxon>Thermotogati</taxon>
        <taxon>Deinococcota</taxon>
        <taxon>Deinococci</taxon>
        <taxon>Deinococcales</taxon>
        <taxon>Deinococcaceae</taxon>
        <taxon>Deinococcus</taxon>
    </lineage>
</organism>
<name>A0AAU6Q5C9_9DEIO</name>
<accession>A0AAU6Q5C9</accession>
<protein>
    <submittedName>
        <fullName evidence="1">Uncharacterized protein</fullName>
    </submittedName>
</protein>
<dbReference type="AlphaFoldDB" id="A0AAU6Q5C9"/>
<gene>
    <name evidence="1" type="ORF">WDJ50_06765</name>
</gene>
<dbReference type="EMBL" id="CP149782">
    <property type="protein sequence ID" value="WYF45809.1"/>
    <property type="molecule type" value="Genomic_DNA"/>
</dbReference>